<feature type="region of interest" description="Disordered" evidence="1">
    <location>
        <begin position="329"/>
        <end position="420"/>
    </location>
</feature>
<dbReference type="OrthoDB" id="2664977at2759"/>
<feature type="region of interest" description="Disordered" evidence="1">
    <location>
        <begin position="703"/>
        <end position="746"/>
    </location>
</feature>
<feature type="compositionally biased region" description="Basic residues" evidence="1">
    <location>
        <begin position="733"/>
        <end position="746"/>
    </location>
</feature>
<dbReference type="AlphaFoldDB" id="A0A4S8LRW6"/>
<feature type="compositionally biased region" description="Polar residues" evidence="1">
    <location>
        <begin position="227"/>
        <end position="239"/>
    </location>
</feature>
<feature type="compositionally biased region" description="Polar residues" evidence="1">
    <location>
        <begin position="176"/>
        <end position="205"/>
    </location>
</feature>
<protein>
    <submittedName>
        <fullName evidence="2">Uncharacterized protein</fullName>
    </submittedName>
</protein>
<organism evidence="2 3">
    <name type="scientific">Dendrothele bispora (strain CBS 962.96)</name>
    <dbReference type="NCBI Taxonomy" id="1314807"/>
    <lineage>
        <taxon>Eukaryota</taxon>
        <taxon>Fungi</taxon>
        <taxon>Dikarya</taxon>
        <taxon>Basidiomycota</taxon>
        <taxon>Agaricomycotina</taxon>
        <taxon>Agaricomycetes</taxon>
        <taxon>Agaricomycetidae</taxon>
        <taxon>Agaricales</taxon>
        <taxon>Agaricales incertae sedis</taxon>
        <taxon>Dendrothele</taxon>
    </lineage>
</organism>
<evidence type="ECO:0000256" key="1">
    <source>
        <dbReference type="SAM" id="MobiDB-lite"/>
    </source>
</evidence>
<keyword evidence="3" id="KW-1185">Reference proteome</keyword>
<feature type="region of interest" description="Disordered" evidence="1">
    <location>
        <begin position="168"/>
        <end position="315"/>
    </location>
</feature>
<feature type="compositionally biased region" description="Polar residues" evidence="1">
    <location>
        <begin position="333"/>
        <end position="362"/>
    </location>
</feature>
<sequence>MAKRNQQRRAQAATDTNPGANVTREVTPVLGIQPTREDTSTSASNGLTSNPVQNPDTTTNAPLTYAQIVSRPPSPSGIVSRPPSPVVRPNTPTNSDDIIQSVRHSIHAPPNEGHALATPDEIVGNGYPEEGFTLVSRKSKGKGRADNNTFFSAGQGMAAPSGAVPFLRNAPRPIVQGSTTAANVQTENETTQSEPMQAEPTQTETPMLPVPTVSEPTAGHDVPVSTPEPSQNHPQTGPSTAMPVDPETMSPSAPQAETRKRKRARVESAADDDSQLAPSESGPPTWDAGAPDVPMGASEDLTQTHEAPPPLSVTGAEIAMALAAVEHARRQVEQQNGTLSERTQTLPSFTRTPQPAASTSRTTLEHQSTDVASSPPPPPVQSVPLPQPVLTPQGTQPLTQNPPPLNFQFNPINNPPNPNPLPNAYNQGVVAVPPAGGYPDIYGFHAGNLFEGQAPQQLAMWNQIYNQRGGLLMRMYDPAQDSVAVTQRMTSALRDLLPNHVSPTVAPPERDSNHHGRSPVHFFVTDMDPAAIQLVLQRRIVNTSHGTFIAIPYHPQTPDSFVTTIQRHTFTEAHFMEVLQAFRNQLQSEQPVLHFIATHRDAFPLHYTPDMAINAVLNSMRVQSIPMGQHGGTPRLYWNLFLSPPTRHIPHYTEWVDLIRSIVFRTALYGTGTSIETPFRCPRCGGRDHPAGHCPLPQVQGWINPPVNISTPRRERVNPTSQREQGGTPRGRGNQRGRGNRRGRGY</sequence>
<feature type="compositionally biased region" description="Low complexity" evidence="1">
    <location>
        <begin position="390"/>
        <end position="399"/>
    </location>
</feature>
<accession>A0A4S8LRW6</accession>
<dbReference type="Proteomes" id="UP000297245">
    <property type="component" value="Unassembled WGS sequence"/>
</dbReference>
<feature type="compositionally biased region" description="Polar residues" evidence="1">
    <location>
        <begin position="40"/>
        <end position="62"/>
    </location>
</feature>
<feature type="region of interest" description="Disordered" evidence="1">
    <location>
        <begin position="1"/>
        <end position="94"/>
    </location>
</feature>
<reference evidence="2 3" key="1">
    <citation type="journal article" date="2019" name="Nat. Ecol. Evol.">
        <title>Megaphylogeny resolves global patterns of mushroom evolution.</title>
        <authorList>
            <person name="Varga T."/>
            <person name="Krizsan K."/>
            <person name="Foldi C."/>
            <person name="Dima B."/>
            <person name="Sanchez-Garcia M."/>
            <person name="Sanchez-Ramirez S."/>
            <person name="Szollosi G.J."/>
            <person name="Szarkandi J.G."/>
            <person name="Papp V."/>
            <person name="Albert L."/>
            <person name="Andreopoulos W."/>
            <person name="Angelini C."/>
            <person name="Antonin V."/>
            <person name="Barry K.W."/>
            <person name="Bougher N.L."/>
            <person name="Buchanan P."/>
            <person name="Buyck B."/>
            <person name="Bense V."/>
            <person name="Catcheside P."/>
            <person name="Chovatia M."/>
            <person name="Cooper J."/>
            <person name="Damon W."/>
            <person name="Desjardin D."/>
            <person name="Finy P."/>
            <person name="Geml J."/>
            <person name="Haridas S."/>
            <person name="Hughes K."/>
            <person name="Justo A."/>
            <person name="Karasinski D."/>
            <person name="Kautmanova I."/>
            <person name="Kiss B."/>
            <person name="Kocsube S."/>
            <person name="Kotiranta H."/>
            <person name="LaButti K.M."/>
            <person name="Lechner B.E."/>
            <person name="Liimatainen K."/>
            <person name="Lipzen A."/>
            <person name="Lukacs Z."/>
            <person name="Mihaltcheva S."/>
            <person name="Morgado L.N."/>
            <person name="Niskanen T."/>
            <person name="Noordeloos M.E."/>
            <person name="Ohm R.A."/>
            <person name="Ortiz-Santana B."/>
            <person name="Ovrebo C."/>
            <person name="Racz N."/>
            <person name="Riley R."/>
            <person name="Savchenko A."/>
            <person name="Shiryaev A."/>
            <person name="Soop K."/>
            <person name="Spirin V."/>
            <person name="Szebenyi C."/>
            <person name="Tomsovsky M."/>
            <person name="Tulloss R.E."/>
            <person name="Uehling J."/>
            <person name="Grigoriev I.V."/>
            <person name="Vagvolgyi C."/>
            <person name="Papp T."/>
            <person name="Martin F.M."/>
            <person name="Miettinen O."/>
            <person name="Hibbett D.S."/>
            <person name="Nagy L.G."/>
        </authorList>
    </citation>
    <scope>NUCLEOTIDE SEQUENCE [LARGE SCALE GENOMIC DNA]</scope>
    <source>
        <strain evidence="2 3">CBS 962.96</strain>
    </source>
</reference>
<evidence type="ECO:0000313" key="3">
    <source>
        <dbReference type="Proteomes" id="UP000297245"/>
    </source>
</evidence>
<dbReference type="EMBL" id="ML179291">
    <property type="protein sequence ID" value="THU92021.1"/>
    <property type="molecule type" value="Genomic_DNA"/>
</dbReference>
<evidence type="ECO:0000313" key="2">
    <source>
        <dbReference type="EMBL" id="THU92021.1"/>
    </source>
</evidence>
<gene>
    <name evidence="2" type="ORF">K435DRAFT_907297</name>
</gene>
<proteinExistence type="predicted"/>
<name>A0A4S8LRW6_DENBC</name>
<feature type="compositionally biased region" description="Pro residues" evidence="1">
    <location>
        <begin position="374"/>
        <end position="389"/>
    </location>
</feature>